<dbReference type="HAMAP" id="MF_00191">
    <property type="entry name" value="IspH"/>
    <property type="match status" value="1"/>
</dbReference>
<feature type="binding site" evidence="5">
    <location>
        <position position="225"/>
    </location>
    <ligand>
        <name>dimethylallyl diphosphate</name>
        <dbReference type="ChEBI" id="CHEBI:57623"/>
    </ligand>
</feature>
<gene>
    <name evidence="5" type="primary">ispH</name>
    <name evidence="6" type="ORF">SAMN04488503_0679</name>
</gene>
<proteinExistence type="inferred from homology"/>
<feature type="binding site" evidence="5">
    <location>
        <position position="45"/>
    </location>
    <ligand>
        <name>isopentenyl diphosphate</name>
        <dbReference type="ChEBI" id="CHEBI:128769"/>
    </ligand>
</feature>
<feature type="binding site" evidence="5">
    <location>
        <position position="128"/>
    </location>
    <ligand>
        <name>isopentenyl diphosphate</name>
        <dbReference type="ChEBI" id="CHEBI:128769"/>
    </ligand>
</feature>
<evidence type="ECO:0000256" key="4">
    <source>
        <dbReference type="ARBA" id="ARBA00023014"/>
    </source>
</evidence>
<evidence type="ECO:0000256" key="2">
    <source>
        <dbReference type="ARBA" id="ARBA00022723"/>
    </source>
</evidence>
<keyword evidence="4 5" id="KW-0411">Iron-sulfur</keyword>
<feature type="binding site" evidence="5">
    <location>
        <position position="45"/>
    </location>
    <ligand>
        <name>dimethylallyl diphosphate</name>
        <dbReference type="ChEBI" id="CHEBI:57623"/>
    </ligand>
</feature>
<keyword evidence="5" id="KW-0560">Oxidoreductase</keyword>
<feature type="binding site" evidence="5">
    <location>
        <position position="78"/>
    </location>
    <ligand>
        <name>dimethylallyl diphosphate</name>
        <dbReference type="ChEBI" id="CHEBI:57623"/>
    </ligand>
</feature>
<feature type="binding site" evidence="5">
    <location>
        <position position="225"/>
    </location>
    <ligand>
        <name>(2E)-4-hydroxy-3-methylbut-2-enyl diphosphate</name>
        <dbReference type="ChEBI" id="CHEBI:128753"/>
    </ligand>
</feature>
<keyword evidence="3 5" id="KW-0408">Iron</keyword>
<evidence type="ECO:0000256" key="1">
    <source>
        <dbReference type="ARBA" id="ARBA00022485"/>
    </source>
</evidence>
<keyword evidence="7" id="KW-1185">Reference proteome</keyword>
<feature type="binding site" evidence="5">
    <location>
        <position position="269"/>
    </location>
    <ligand>
        <name>(2E)-4-hydroxy-3-methylbut-2-enyl diphosphate</name>
        <dbReference type="ChEBI" id="CHEBI:128753"/>
    </ligand>
</feature>
<evidence type="ECO:0000313" key="7">
    <source>
        <dbReference type="Proteomes" id="UP000198324"/>
    </source>
</evidence>
<comment type="catalytic activity">
    <reaction evidence="5">
        <text>dimethylallyl diphosphate + 2 oxidized [2Fe-2S]-[ferredoxin] + H2O = (2E)-4-hydroxy-3-methylbut-2-enyl diphosphate + 2 reduced [2Fe-2S]-[ferredoxin] + 2 H(+)</text>
        <dbReference type="Rhea" id="RHEA:24825"/>
        <dbReference type="Rhea" id="RHEA-COMP:10000"/>
        <dbReference type="Rhea" id="RHEA-COMP:10001"/>
        <dbReference type="ChEBI" id="CHEBI:15377"/>
        <dbReference type="ChEBI" id="CHEBI:15378"/>
        <dbReference type="ChEBI" id="CHEBI:33737"/>
        <dbReference type="ChEBI" id="CHEBI:33738"/>
        <dbReference type="ChEBI" id="CHEBI:57623"/>
        <dbReference type="ChEBI" id="CHEBI:128753"/>
        <dbReference type="EC" id="1.17.7.4"/>
    </reaction>
</comment>
<dbReference type="AlphaFoldDB" id="A0A238Y485"/>
<feature type="binding site" evidence="5">
    <location>
        <position position="78"/>
    </location>
    <ligand>
        <name>(2E)-4-hydroxy-3-methylbut-2-enyl diphosphate</name>
        <dbReference type="ChEBI" id="CHEBI:128753"/>
    </ligand>
</feature>
<feature type="binding site" evidence="5">
    <location>
        <position position="269"/>
    </location>
    <ligand>
        <name>dimethylallyl diphosphate</name>
        <dbReference type="ChEBI" id="CHEBI:57623"/>
    </ligand>
</feature>
<accession>A0A238Y485</accession>
<comment type="catalytic activity">
    <reaction evidence="5">
        <text>isopentenyl diphosphate + 2 oxidized [2Fe-2S]-[ferredoxin] + H2O = (2E)-4-hydroxy-3-methylbut-2-enyl diphosphate + 2 reduced [2Fe-2S]-[ferredoxin] + 2 H(+)</text>
        <dbReference type="Rhea" id="RHEA:24488"/>
        <dbReference type="Rhea" id="RHEA-COMP:10000"/>
        <dbReference type="Rhea" id="RHEA-COMP:10001"/>
        <dbReference type="ChEBI" id="CHEBI:15377"/>
        <dbReference type="ChEBI" id="CHEBI:15378"/>
        <dbReference type="ChEBI" id="CHEBI:33737"/>
        <dbReference type="ChEBI" id="CHEBI:33738"/>
        <dbReference type="ChEBI" id="CHEBI:128753"/>
        <dbReference type="ChEBI" id="CHEBI:128769"/>
        <dbReference type="EC" id="1.17.7.4"/>
    </reaction>
</comment>
<sequence length="285" mass="30477">MEVIRARLAGFCMGVGLALKKLDALLEEDDAGAAQPTFMLGPIIHNPQVLKHYAARGVGLANNATDLPPGSRVVIRAHGIPRHEEQSLMARGVDVVDATCPKVKRAQLLIQAEALAGRSLLLFGEDDHPEVRGLLSYACGDAFVFESREELAAHALDPDRSYCLAAQTTQDRQAFECIRQDLEERLPGGLAVLETICDATRLRQDEAIGLAGQCDCVVVAGGKASGNTRRLAQVVEAAGTPALLVETVDDLHPNAVIQYKRVGLTAGASTPKSIIDRIETFLLGL</sequence>
<feature type="binding site" evidence="5">
    <location>
        <position position="197"/>
    </location>
    <ligand>
        <name>[4Fe-4S] cluster</name>
        <dbReference type="ChEBI" id="CHEBI:49883"/>
    </ligand>
</feature>
<dbReference type="CDD" id="cd13944">
    <property type="entry name" value="lytB_ispH"/>
    <property type="match status" value="1"/>
</dbReference>
<dbReference type="RefSeq" id="WP_089271689.1">
    <property type="nucleotide sequence ID" value="NZ_FZOC01000001.1"/>
</dbReference>
<dbReference type="Proteomes" id="UP000198324">
    <property type="component" value="Unassembled WGS sequence"/>
</dbReference>
<feature type="binding site" evidence="5">
    <location>
        <position position="225"/>
    </location>
    <ligand>
        <name>isopentenyl diphosphate</name>
        <dbReference type="ChEBI" id="CHEBI:128769"/>
    </ligand>
</feature>
<feature type="binding site" evidence="5">
    <location>
        <position position="100"/>
    </location>
    <ligand>
        <name>[4Fe-4S] cluster</name>
        <dbReference type="ChEBI" id="CHEBI:49883"/>
    </ligand>
</feature>
<dbReference type="GO" id="GO:0019288">
    <property type="term" value="P:isopentenyl diphosphate biosynthetic process, methylerythritol 4-phosphate pathway"/>
    <property type="evidence" value="ECO:0007669"/>
    <property type="project" value="UniProtKB-UniRule"/>
</dbReference>
<dbReference type="GO" id="GO:0046872">
    <property type="term" value="F:metal ion binding"/>
    <property type="evidence" value="ECO:0007669"/>
    <property type="project" value="UniProtKB-KW"/>
</dbReference>
<evidence type="ECO:0000256" key="3">
    <source>
        <dbReference type="ARBA" id="ARBA00023004"/>
    </source>
</evidence>
<feature type="binding site" evidence="5">
    <location>
        <position position="227"/>
    </location>
    <ligand>
        <name>(2E)-4-hydroxy-3-methylbut-2-enyl diphosphate</name>
        <dbReference type="ChEBI" id="CHEBI:128753"/>
    </ligand>
</feature>
<dbReference type="UniPathway" id="UPA00059">
    <property type="reaction ID" value="UER00105"/>
</dbReference>
<feature type="binding site" evidence="5">
    <location>
        <position position="45"/>
    </location>
    <ligand>
        <name>(2E)-4-hydroxy-3-methylbut-2-enyl diphosphate</name>
        <dbReference type="ChEBI" id="CHEBI:128753"/>
    </ligand>
</feature>
<dbReference type="Gene3D" id="3.40.50.11270">
    <property type="match status" value="1"/>
</dbReference>
<feature type="binding site" evidence="5">
    <location>
        <position position="227"/>
    </location>
    <ligand>
        <name>dimethylallyl diphosphate</name>
        <dbReference type="ChEBI" id="CHEBI:57623"/>
    </ligand>
</feature>
<feature type="binding site" evidence="5">
    <location>
        <position position="128"/>
    </location>
    <ligand>
        <name>dimethylallyl diphosphate</name>
        <dbReference type="ChEBI" id="CHEBI:57623"/>
    </ligand>
</feature>
<protein>
    <recommendedName>
        <fullName evidence="5">4-hydroxy-3-methylbut-2-enyl diphosphate reductase</fullName>
        <shortName evidence="5">HMBPP reductase</shortName>
        <ecNumber evidence="5">1.17.7.4</ecNumber>
    </recommendedName>
</protein>
<dbReference type="PANTHER" id="PTHR30426:SF0">
    <property type="entry name" value="4-HYDROXY-3-METHYLBUT-2-ENYL DIPHOSPHATE REDUCTASE"/>
    <property type="match status" value="1"/>
</dbReference>
<feature type="active site" description="Proton donor" evidence="5">
    <location>
        <position position="130"/>
    </location>
</feature>
<comment type="caution">
    <text evidence="5">Lacks conserved residue(s) required for the propagation of feature annotation.</text>
</comment>
<reference evidence="6 7" key="1">
    <citation type="submission" date="2017-06" db="EMBL/GenBank/DDBJ databases">
        <authorList>
            <person name="Kim H.J."/>
            <person name="Triplett B.A."/>
        </authorList>
    </citation>
    <scope>NUCLEOTIDE SEQUENCE [LARGE SCALE GENOMIC DNA]</scope>
    <source>
        <strain evidence="6 7">DSM 13116</strain>
    </source>
</reference>
<keyword evidence="2 5" id="KW-0479">Metal-binding</keyword>
<keyword evidence="1 5" id="KW-0004">4Fe-4S</keyword>
<dbReference type="OrthoDB" id="9804068at2"/>
<dbReference type="Gene3D" id="3.40.1010.20">
    <property type="entry name" value="4-hydroxy-3-methylbut-2-enyl diphosphate reductase, catalytic domain"/>
    <property type="match status" value="2"/>
</dbReference>
<dbReference type="UniPathway" id="UPA00056">
    <property type="reaction ID" value="UER00097"/>
</dbReference>
<evidence type="ECO:0000256" key="5">
    <source>
        <dbReference type="HAMAP-Rule" id="MF_00191"/>
    </source>
</evidence>
<comment type="similarity">
    <text evidence="5">Belongs to the IspH family.</text>
</comment>
<dbReference type="GO" id="GO:0051539">
    <property type="term" value="F:4 iron, 4 sulfur cluster binding"/>
    <property type="evidence" value="ECO:0007669"/>
    <property type="project" value="UniProtKB-UniRule"/>
</dbReference>
<dbReference type="InterPro" id="IPR003451">
    <property type="entry name" value="LytB/IspH"/>
</dbReference>
<dbReference type="EC" id="1.17.7.4" evidence="5"/>
<comment type="cofactor">
    <cofactor evidence="5">
        <name>[4Fe-4S] cluster</name>
        <dbReference type="ChEBI" id="CHEBI:49883"/>
    </cofactor>
    <text evidence="5">Binds 1 [4Fe-4S] cluster per subunit.</text>
</comment>
<feature type="binding site" evidence="5">
    <location>
        <position position="128"/>
    </location>
    <ligand>
        <name>(2E)-4-hydroxy-3-methylbut-2-enyl diphosphate</name>
        <dbReference type="ChEBI" id="CHEBI:128753"/>
    </ligand>
</feature>
<feature type="binding site" evidence="5">
    <location>
        <position position="168"/>
    </location>
    <ligand>
        <name>(2E)-4-hydroxy-3-methylbut-2-enyl diphosphate</name>
        <dbReference type="ChEBI" id="CHEBI:128753"/>
    </ligand>
</feature>
<organism evidence="6 7">
    <name type="scientific">Humidesulfovibrio mexicanus</name>
    <dbReference type="NCBI Taxonomy" id="147047"/>
    <lineage>
        <taxon>Bacteria</taxon>
        <taxon>Pseudomonadati</taxon>
        <taxon>Thermodesulfobacteriota</taxon>
        <taxon>Desulfovibrionia</taxon>
        <taxon>Desulfovibrionales</taxon>
        <taxon>Desulfovibrionaceae</taxon>
        <taxon>Humidesulfovibrio</taxon>
    </lineage>
</organism>
<feature type="binding site" evidence="5">
    <location>
        <position position="78"/>
    </location>
    <ligand>
        <name>isopentenyl diphosphate</name>
        <dbReference type="ChEBI" id="CHEBI:128769"/>
    </ligand>
</feature>
<dbReference type="PANTHER" id="PTHR30426">
    <property type="entry name" value="4-HYDROXY-3-METHYLBUT-2-ENYL DIPHOSPHATE REDUCTASE"/>
    <property type="match status" value="1"/>
</dbReference>
<feature type="binding site" evidence="5">
    <location>
        <position position="227"/>
    </location>
    <ligand>
        <name>isopentenyl diphosphate</name>
        <dbReference type="ChEBI" id="CHEBI:128769"/>
    </ligand>
</feature>
<feature type="binding site" evidence="5">
    <location>
        <position position="269"/>
    </location>
    <ligand>
        <name>isopentenyl diphosphate</name>
        <dbReference type="ChEBI" id="CHEBI:128769"/>
    </ligand>
</feature>
<dbReference type="GO" id="GO:0051745">
    <property type="term" value="F:4-hydroxy-3-methylbut-2-enyl diphosphate reductase activity"/>
    <property type="evidence" value="ECO:0007669"/>
    <property type="project" value="UniProtKB-UniRule"/>
</dbReference>
<comment type="pathway">
    <text evidence="5">Isoprenoid biosynthesis; isopentenyl diphosphate biosynthesis via DXP pathway; isopentenyl diphosphate from 1-deoxy-D-xylulose 5-phosphate: step 6/6.</text>
</comment>
<evidence type="ECO:0000313" key="6">
    <source>
        <dbReference type="EMBL" id="SNR66015.1"/>
    </source>
</evidence>
<dbReference type="GO" id="GO:0050992">
    <property type="term" value="P:dimethylallyl diphosphate biosynthetic process"/>
    <property type="evidence" value="ECO:0007669"/>
    <property type="project" value="UniProtKB-UniRule"/>
</dbReference>
<comment type="function">
    <text evidence="5">Catalyzes the conversion of 1-hydroxy-2-methyl-2-(E)-butenyl 4-diphosphate (HMBPP) into a mixture of isopentenyl diphosphate (IPP) and dimethylallyl diphosphate (DMAPP). Acts in the terminal step of the DOXP/MEP pathway for isoprenoid precursor biosynthesis.</text>
</comment>
<dbReference type="Pfam" id="PF02401">
    <property type="entry name" value="LYTB"/>
    <property type="match status" value="1"/>
</dbReference>
<dbReference type="GO" id="GO:0016114">
    <property type="term" value="P:terpenoid biosynthetic process"/>
    <property type="evidence" value="ECO:0007669"/>
    <property type="project" value="UniProtKB-UniRule"/>
</dbReference>
<name>A0A238Y485_9BACT</name>
<keyword evidence="5" id="KW-0414">Isoprene biosynthesis</keyword>
<dbReference type="EMBL" id="FZOC01000001">
    <property type="protein sequence ID" value="SNR66015.1"/>
    <property type="molecule type" value="Genomic_DNA"/>
</dbReference>
<comment type="pathway">
    <text evidence="5">Isoprenoid biosynthesis; dimethylallyl diphosphate biosynthesis; dimethylallyl diphosphate from (2E)-4-hydroxy-3-methylbutenyl diphosphate: step 1/1.</text>
</comment>
<feature type="binding site" evidence="5">
    <location>
        <position position="12"/>
    </location>
    <ligand>
        <name>[4Fe-4S] cluster</name>
        <dbReference type="ChEBI" id="CHEBI:49883"/>
    </ligand>
</feature>
<dbReference type="NCBIfam" id="TIGR00216">
    <property type="entry name" value="ispH_lytB"/>
    <property type="match status" value="1"/>
</dbReference>